<keyword evidence="2" id="KW-1185">Reference proteome</keyword>
<reference evidence="3" key="1">
    <citation type="submission" date="2022-11" db="UniProtKB">
        <authorList>
            <consortium name="WormBaseParasite"/>
        </authorList>
    </citation>
    <scope>IDENTIFICATION</scope>
</reference>
<dbReference type="Proteomes" id="UP000887574">
    <property type="component" value="Unplaced"/>
</dbReference>
<evidence type="ECO:0000313" key="3">
    <source>
        <dbReference type="WBParaSite" id="jg2278.2"/>
    </source>
</evidence>
<feature type="region of interest" description="Disordered" evidence="1">
    <location>
        <begin position="1"/>
        <end position="27"/>
    </location>
</feature>
<dbReference type="WBParaSite" id="jg2278.2">
    <property type="protein sequence ID" value="jg2278.2"/>
    <property type="gene ID" value="jg2278"/>
</dbReference>
<evidence type="ECO:0000256" key="1">
    <source>
        <dbReference type="SAM" id="MobiDB-lite"/>
    </source>
</evidence>
<evidence type="ECO:0000313" key="2">
    <source>
        <dbReference type="Proteomes" id="UP000887574"/>
    </source>
</evidence>
<proteinExistence type="predicted"/>
<sequence>MEMENKMDTSDATVTQSNRKANMNSQEEKMMRINAANARQKAVDGYCGSENRYEEMLPLAGLESVSKFRESKPEVKEVISKFIGPLPSTPPKPTSICIGDDFEKETATDLHPTIFTTYLIVGLKSAVYVEKKCIWRSNYWLKKWLDNCFLDRYLQAKYGSKWYCKTHFSLPFTEKVNKLERTRRKGISDGWVEGRQAIAVVNPMPSPSNENEKSLEVADTPWKEDKILHLEDFNSPTSLVSKAMERVRSREVAADLLYPAVEKANDGDESSRDRLFGRSEAAEFVQLEQDSNEFNMKASVVKKRSISQPEAAQDEIAELQTKRSKV</sequence>
<organism evidence="2 3">
    <name type="scientific">Ditylenchus dipsaci</name>
    <dbReference type="NCBI Taxonomy" id="166011"/>
    <lineage>
        <taxon>Eukaryota</taxon>
        <taxon>Metazoa</taxon>
        <taxon>Ecdysozoa</taxon>
        <taxon>Nematoda</taxon>
        <taxon>Chromadorea</taxon>
        <taxon>Rhabditida</taxon>
        <taxon>Tylenchina</taxon>
        <taxon>Tylenchomorpha</taxon>
        <taxon>Sphaerularioidea</taxon>
        <taxon>Anguinidae</taxon>
        <taxon>Anguininae</taxon>
        <taxon>Ditylenchus</taxon>
    </lineage>
</organism>
<accession>A0A915DRK5</accession>
<name>A0A915DRK5_9BILA</name>
<dbReference type="AlphaFoldDB" id="A0A915DRK5"/>
<protein>
    <submittedName>
        <fullName evidence="3">Uncharacterized protein</fullName>
    </submittedName>
</protein>
<feature type="region of interest" description="Disordered" evidence="1">
    <location>
        <begin position="303"/>
        <end position="326"/>
    </location>
</feature>
<feature type="compositionally biased region" description="Polar residues" evidence="1">
    <location>
        <begin position="10"/>
        <end position="25"/>
    </location>
</feature>